<feature type="transmembrane region" description="Helical" evidence="1">
    <location>
        <begin position="24"/>
        <end position="43"/>
    </location>
</feature>
<reference evidence="3" key="1">
    <citation type="journal article" date="2019" name="Int. J. Syst. Evol. Microbiol.">
        <title>The Global Catalogue of Microorganisms (GCM) 10K type strain sequencing project: providing services to taxonomists for standard genome sequencing and annotation.</title>
        <authorList>
            <consortium name="The Broad Institute Genomics Platform"/>
            <consortium name="The Broad Institute Genome Sequencing Center for Infectious Disease"/>
            <person name="Wu L."/>
            <person name="Ma J."/>
        </authorList>
    </citation>
    <scope>NUCLEOTIDE SEQUENCE [LARGE SCALE GENOMIC DNA]</scope>
    <source>
        <strain evidence="3">CCUG 62982</strain>
    </source>
</reference>
<comment type="caution">
    <text evidence="2">The sequence shown here is derived from an EMBL/GenBank/DDBJ whole genome shotgun (WGS) entry which is preliminary data.</text>
</comment>
<evidence type="ECO:0008006" key="4">
    <source>
        <dbReference type="Google" id="ProtNLM"/>
    </source>
</evidence>
<feature type="transmembrane region" description="Helical" evidence="1">
    <location>
        <begin position="50"/>
        <end position="73"/>
    </location>
</feature>
<organism evidence="2 3">
    <name type="scientific">Sphingomonas canadensis</name>
    <dbReference type="NCBI Taxonomy" id="1219257"/>
    <lineage>
        <taxon>Bacteria</taxon>
        <taxon>Pseudomonadati</taxon>
        <taxon>Pseudomonadota</taxon>
        <taxon>Alphaproteobacteria</taxon>
        <taxon>Sphingomonadales</taxon>
        <taxon>Sphingomonadaceae</taxon>
        <taxon>Sphingomonas</taxon>
    </lineage>
</organism>
<name>A0ABW3H723_9SPHN</name>
<proteinExistence type="predicted"/>
<keyword evidence="1" id="KW-0472">Membrane</keyword>
<dbReference type="EMBL" id="JBHTJG010000004">
    <property type="protein sequence ID" value="MFD0946592.1"/>
    <property type="molecule type" value="Genomic_DNA"/>
</dbReference>
<keyword evidence="1" id="KW-0812">Transmembrane</keyword>
<dbReference type="Proteomes" id="UP001596977">
    <property type="component" value="Unassembled WGS sequence"/>
</dbReference>
<sequence length="88" mass="9469">MQEKPWFVRRGSGWCMSVRPSAPAGWLITTAYSLAMTLMAFFIERFEGHLAVWFVLVGAATVLFVTAACRLSVPAPPGSRGCGGGGIY</sequence>
<gene>
    <name evidence="2" type="ORF">ACFQ1E_09605</name>
</gene>
<accession>A0ABW3H723</accession>
<evidence type="ECO:0000313" key="2">
    <source>
        <dbReference type="EMBL" id="MFD0946592.1"/>
    </source>
</evidence>
<keyword evidence="1" id="KW-1133">Transmembrane helix</keyword>
<evidence type="ECO:0000313" key="3">
    <source>
        <dbReference type="Proteomes" id="UP001596977"/>
    </source>
</evidence>
<keyword evidence="3" id="KW-1185">Reference proteome</keyword>
<dbReference type="RefSeq" id="WP_264944350.1">
    <property type="nucleotide sequence ID" value="NZ_JAPDRA010000004.1"/>
</dbReference>
<protein>
    <recommendedName>
        <fullName evidence="4">YiaAB two helix domain-containing protein</fullName>
    </recommendedName>
</protein>
<evidence type="ECO:0000256" key="1">
    <source>
        <dbReference type="SAM" id="Phobius"/>
    </source>
</evidence>